<evidence type="ECO:0000259" key="7">
    <source>
        <dbReference type="Pfam" id="PF00482"/>
    </source>
</evidence>
<evidence type="ECO:0000313" key="8">
    <source>
        <dbReference type="EMBL" id="GEB45164.1"/>
    </source>
</evidence>
<dbReference type="Pfam" id="PF00482">
    <property type="entry name" value="T2SSF"/>
    <property type="match status" value="1"/>
</dbReference>
<keyword evidence="2" id="KW-1003">Cell membrane</keyword>
<reference evidence="8 9" key="1">
    <citation type="submission" date="2019-06" db="EMBL/GenBank/DDBJ databases">
        <title>Whole genome shotgun sequence of Microbacterium testaceum NBRC 12675.</title>
        <authorList>
            <person name="Hosoyama A."/>
            <person name="Uohara A."/>
            <person name="Ohji S."/>
            <person name="Ichikawa N."/>
        </authorList>
    </citation>
    <scope>NUCLEOTIDE SEQUENCE [LARGE SCALE GENOMIC DNA]</scope>
    <source>
        <strain evidence="8 9">NBRC 12675</strain>
    </source>
</reference>
<evidence type="ECO:0000256" key="2">
    <source>
        <dbReference type="ARBA" id="ARBA00022475"/>
    </source>
</evidence>
<evidence type="ECO:0000256" key="1">
    <source>
        <dbReference type="ARBA" id="ARBA00004651"/>
    </source>
</evidence>
<keyword evidence="3 6" id="KW-0812">Transmembrane</keyword>
<dbReference type="RefSeq" id="WP_170210616.1">
    <property type="nucleotide sequence ID" value="NZ_BJML01000002.1"/>
</dbReference>
<dbReference type="AlphaFoldDB" id="A0A4Y3QIV6"/>
<organism evidence="8 9">
    <name type="scientific">Microbacterium testaceum</name>
    <name type="common">Aureobacterium testaceum</name>
    <name type="synonym">Brevibacterium testaceum</name>
    <dbReference type="NCBI Taxonomy" id="2033"/>
    <lineage>
        <taxon>Bacteria</taxon>
        <taxon>Bacillati</taxon>
        <taxon>Actinomycetota</taxon>
        <taxon>Actinomycetes</taxon>
        <taxon>Micrococcales</taxon>
        <taxon>Microbacteriaceae</taxon>
        <taxon>Microbacterium</taxon>
    </lineage>
</organism>
<comment type="caution">
    <text evidence="8">The sequence shown here is derived from an EMBL/GenBank/DDBJ whole genome shotgun (WGS) entry which is preliminary data.</text>
</comment>
<feature type="domain" description="Type II secretion system protein GspF" evidence="7">
    <location>
        <begin position="12"/>
        <end position="119"/>
    </location>
</feature>
<proteinExistence type="predicted"/>
<keyword evidence="5 6" id="KW-0472">Membrane</keyword>
<dbReference type="PANTHER" id="PTHR35007:SF4">
    <property type="entry name" value="CONSERVED TRANSMEMBRANE PROTEIN-RELATED"/>
    <property type="match status" value="1"/>
</dbReference>
<dbReference type="InterPro" id="IPR018076">
    <property type="entry name" value="T2SS_GspF_dom"/>
</dbReference>
<feature type="transmembrane region" description="Helical" evidence="6">
    <location>
        <begin position="113"/>
        <end position="134"/>
    </location>
</feature>
<feature type="transmembrane region" description="Helical" evidence="6">
    <location>
        <begin position="255"/>
        <end position="280"/>
    </location>
</feature>
<dbReference type="Proteomes" id="UP000319525">
    <property type="component" value="Unassembled WGS sequence"/>
</dbReference>
<dbReference type="PANTHER" id="PTHR35007">
    <property type="entry name" value="INTEGRAL MEMBRANE PROTEIN-RELATED"/>
    <property type="match status" value="1"/>
</dbReference>
<sequence>MRAADPIETVLRLAVLLSGGTAPTLAWRYLAESGDPTLTAAADAAERGADVGTVLRQAGDSWSGLAAIWSVAVAAGAPLSDALRSVVGALRETAEVSSDVRVALAEPAATARLLGWLPLVGVPLGGLLGFDPVGTLLGDPLGQCCLALGLTLMATAYLWMRRLSRRAQPPSAIPGLEAELWAVALSAGVSVDRARGLIGHLGFDPTGRTDVIDTLELATRAGVPAAELLRGDAWIARYRARSAGRVSAARLSTRLLVPLGLCTLPAFLVIAVVPTALAVLRSTALP</sequence>
<dbReference type="GO" id="GO:0005886">
    <property type="term" value="C:plasma membrane"/>
    <property type="evidence" value="ECO:0007669"/>
    <property type="project" value="UniProtKB-SubCell"/>
</dbReference>
<accession>A0A4Y3QIV6</accession>
<name>A0A4Y3QIV6_MICTE</name>
<evidence type="ECO:0000256" key="4">
    <source>
        <dbReference type="ARBA" id="ARBA00022989"/>
    </source>
</evidence>
<evidence type="ECO:0000256" key="3">
    <source>
        <dbReference type="ARBA" id="ARBA00022692"/>
    </source>
</evidence>
<evidence type="ECO:0000256" key="5">
    <source>
        <dbReference type="ARBA" id="ARBA00023136"/>
    </source>
</evidence>
<protein>
    <recommendedName>
        <fullName evidence="7">Type II secretion system protein GspF domain-containing protein</fullName>
    </recommendedName>
</protein>
<dbReference type="EMBL" id="BJML01000002">
    <property type="protein sequence ID" value="GEB45164.1"/>
    <property type="molecule type" value="Genomic_DNA"/>
</dbReference>
<feature type="transmembrane region" description="Helical" evidence="6">
    <location>
        <begin position="140"/>
        <end position="160"/>
    </location>
</feature>
<gene>
    <name evidence="8" type="ORF">MTE01_11090</name>
</gene>
<evidence type="ECO:0000256" key="6">
    <source>
        <dbReference type="SAM" id="Phobius"/>
    </source>
</evidence>
<keyword evidence="4 6" id="KW-1133">Transmembrane helix</keyword>
<dbReference type="GeneID" id="57143806"/>
<evidence type="ECO:0000313" key="9">
    <source>
        <dbReference type="Proteomes" id="UP000319525"/>
    </source>
</evidence>
<comment type="subcellular location">
    <subcellularLocation>
        <location evidence="1">Cell membrane</location>
        <topology evidence="1">Multi-pass membrane protein</topology>
    </subcellularLocation>
</comment>